<proteinExistence type="predicted"/>
<dbReference type="Proteomes" id="UP000319263">
    <property type="component" value="Chromosome"/>
</dbReference>
<dbReference type="AlphaFoldDB" id="A0A516PUC2"/>
<protein>
    <recommendedName>
        <fullName evidence="3">Immunity protein 50</fullName>
    </recommendedName>
</protein>
<dbReference type="EMBL" id="CP041692">
    <property type="protein sequence ID" value="QDP94742.1"/>
    <property type="molecule type" value="Genomic_DNA"/>
</dbReference>
<evidence type="ECO:0000313" key="1">
    <source>
        <dbReference type="EMBL" id="QDP94742.1"/>
    </source>
</evidence>
<dbReference type="KEGG" id="mik:FOE78_01355"/>
<keyword evidence="2" id="KW-1185">Reference proteome</keyword>
<gene>
    <name evidence="1" type="ORF">FOE78_01355</name>
</gene>
<organism evidence="1 2">
    <name type="scientific">Microlunatus elymi</name>
    <dbReference type="NCBI Taxonomy" id="2596828"/>
    <lineage>
        <taxon>Bacteria</taxon>
        <taxon>Bacillati</taxon>
        <taxon>Actinomycetota</taxon>
        <taxon>Actinomycetes</taxon>
        <taxon>Propionibacteriales</taxon>
        <taxon>Propionibacteriaceae</taxon>
        <taxon>Microlunatus</taxon>
    </lineage>
</organism>
<dbReference type="OrthoDB" id="7876709at2"/>
<evidence type="ECO:0008006" key="3">
    <source>
        <dbReference type="Google" id="ProtNLM"/>
    </source>
</evidence>
<accession>A0A516PUC2</accession>
<reference evidence="1 2" key="1">
    <citation type="submission" date="2019-07" db="EMBL/GenBank/DDBJ databases">
        <title>Microlunatus dokdonensis sp. nov. isolated from the rhizospheric soil of the wild plant Elymus tsukushiensis.</title>
        <authorList>
            <person name="Ghim S.-Y."/>
            <person name="Hwang Y.-J."/>
            <person name="Son J.-S."/>
            <person name="Shin J.-H."/>
        </authorList>
    </citation>
    <scope>NUCLEOTIDE SEQUENCE [LARGE SCALE GENOMIC DNA]</scope>
    <source>
        <strain evidence="1 2">KUDC0627</strain>
    </source>
</reference>
<name>A0A516PUC2_9ACTN</name>
<sequence>MADYWDLPGLAEVYFEDSWVLDVIAQPGRVGLDMDIVLRESHPDYRPPAPGEQYCYRRGRLIFAQVRSLSWQDQGAPPATDASGDHDYGSIDEFEVEEGNFTLTGDFGTVRLTSAAPQIVWAPTAGS</sequence>
<dbReference type="RefSeq" id="WP_143984731.1">
    <property type="nucleotide sequence ID" value="NZ_CP041692.1"/>
</dbReference>
<evidence type="ECO:0000313" key="2">
    <source>
        <dbReference type="Proteomes" id="UP000319263"/>
    </source>
</evidence>